<accession>A0A5J4VUE7</accession>
<dbReference type="EMBL" id="SNRW01004969">
    <property type="protein sequence ID" value="KAA6386075.1"/>
    <property type="molecule type" value="Genomic_DNA"/>
</dbReference>
<dbReference type="Proteomes" id="UP000324800">
    <property type="component" value="Unassembled WGS sequence"/>
</dbReference>
<evidence type="ECO:0000313" key="1">
    <source>
        <dbReference type="EMBL" id="KAA6386075.1"/>
    </source>
</evidence>
<proteinExistence type="predicted"/>
<protein>
    <submittedName>
        <fullName evidence="1">Uncharacterized protein</fullName>
    </submittedName>
</protein>
<sequence length="111" mass="13235">MHLTGIIELEEEMIQREKQQLIFTTGIPPDFLYSPTINPFQKIDMNLIMQCSYEIAIDKFYGDLWGYGLELGRELRLIRRIWIDNPDRPLMSLGLIELNPETQTDELERWY</sequence>
<comment type="caution">
    <text evidence="1">The sequence shown here is derived from an EMBL/GenBank/DDBJ whole genome shotgun (WGS) entry which is preliminary data.</text>
</comment>
<reference evidence="1 2" key="1">
    <citation type="submission" date="2019-03" db="EMBL/GenBank/DDBJ databases">
        <title>Single cell metagenomics reveals metabolic interactions within the superorganism composed of flagellate Streblomastix strix and complex community of Bacteroidetes bacteria on its surface.</title>
        <authorList>
            <person name="Treitli S.C."/>
            <person name="Kolisko M."/>
            <person name="Husnik F."/>
            <person name="Keeling P."/>
            <person name="Hampl V."/>
        </authorList>
    </citation>
    <scope>NUCLEOTIDE SEQUENCE [LARGE SCALE GENOMIC DNA]</scope>
    <source>
        <strain evidence="1">ST1C</strain>
    </source>
</reference>
<gene>
    <name evidence="1" type="ORF">EZS28_018400</name>
</gene>
<dbReference type="AlphaFoldDB" id="A0A5J4VUE7"/>
<name>A0A5J4VUE7_9EUKA</name>
<organism evidence="1 2">
    <name type="scientific">Streblomastix strix</name>
    <dbReference type="NCBI Taxonomy" id="222440"/>
    <lineage>
        <taxon>Eukaryota</taxon>
        <taxon>Metamonada</taxon>
        <taxon>Preaxostyla</taxon>
        <taxon>Oxymonadida</taxon>
        <taxon>Streblomastigidae</taxon>
        <taxon>Streblomastix</taxon>
    </lineage>
</organism>
<evidence type="ECO:0000313" key="2">
    <source>
        <dbReference type="Proteomes" id="UP000324800"/>
    </source>
</evidence>